<dbReference type="PANTHER" id="PTHR34776">
    <property type="entry name" value="F17F16.3 PROTEIN"/>
    <property type="match status" value="1"/>
</dbReference>
<proteinExistence type="predicted"/>
<organism evidence="2 3">
    <name type="scientific">Amorphotheca resinae ATCC 22711</name>
    <dbReference type="NCBI Taxonomy" id="857342"/>
    <lineage>
        <taxon>Eukaryota</taxon>
        <taxon>Fungi</taxon>
        <taxon>Dikarya</taxon>
        <taxon>Ascomycota</taxon>
        <taxon>Pezizomycotina</taxon>
        <taxon>Leotiomycetes</taxon>
        <taxon>Helotiales</taxon>
        <taxon>Amorphothecaceae</taxon>
        <taxon>Amorphotheca</taxon>
    </lineage>
</organism>
<dbReference type="AlphaFoldDB" id="A0A2T3ASE2"/>
<dbReference type="GeneID" id="36576496"/>
<feature type="region of interest" description="Disordered" evidence="1">
    <location>
        <begin position="1"/>
        <end position="133"/>
    </location>
</feature>
<dbReference type="InParanoid" id="A0A2T3ASE2"/>
<feature type="compositionally biased region" description="Polar residues" evidence="1">
    <location>
        <begin position="1"/>
        <end position="11"/>
    </location>
</feature>
<dbReference type="PANTHER" id="PTHR34776:SF1">
    <property type="entry name" value="F17F16.3 PROTEIN"/>
    <property type="match status" value="1"/>
</dbReference>
<reference evidence="2 3" key="1">
    <citation type="journal article" date="2018" name="New Phytol.">
        <title>Comparative genomics and transcriptomics depict ericoid mycorrhizal fungi as versatile saprotrophs and plant mutualists.</title>
        <authorList>
            <person name="Martino E."/>
            <person name="Morin E."/>
            <person name="Grelet G.A."/>
            <person name="Kuo A."/>
            <person name="Kohler A."/>
            <person name="Daghino S."/>
            <person name="Barry K.W."/>
            <person name="Cichocki N."/>
            <person name="Clum A."/>
            <person name="Dockter R.B."/>
            <person name="Hainaut M."/>
            <person name="Kuo R.C."/>
            <person name="LaButti K."/>
            <person name="Lindahl B.D."/>
            <person name="Lindquist E.A."/>
            <person name="Lipzen A."/>
            <person name="Khouja H.R."/>
            <person name="Magnuson J."/>
            <person name="Murat C."/>
            <person name="Ohm R.A."/>
            <person name="Singer S.W."/>
            <person name="Spatafora J.W."/>
            <person name="Wang M."/>
            <person name="Veneault-Fourrey C."/>
            <person name="Henrissat B."/>
            <person name="Grigoriev I.V."/>
            <person name="Martin F.M."/>
            <person name="Perotto S."/>
        </authorList>
    </citation>
    <scope>NUCLEOTIDE SEQUENCE [LARGE SCALE GENOMIC DNA]</scope>
    <source>
        <strain evidence="2 3">ATCC 22711</strain>
    </source>
</reference>
<evidence type="ECO:0000313" key="3">
    <source>
        <dbReference type="Proteomes" id="UP000241818"/>
    </source>
</evidence>
<feature type="compositionally biased region" description="Basic and acidic residues" evidence="1">
    <location>
        <begin position="39"/>
        <end position="133"/>
    </location>
</feature>
<dbReference type="Proteomes" id="UP000241818">
    <property type="component" value="Unassembled WGS sequence"/>
</dbReference>
<dbReference type="RefSeq" id="XP_024717575.1">
    <property type="nucleotide sequence ID" value="XM_024868415.1"/>
</dbReference>
<dbReference type="OrthoDB" id="1028014at2759"/>
<dbReference type="EMBL" id="KZ679017">
    <property type="protein sequence ID" value="PSS09277.1"/>
    <property type="molecule type" value="Genomic_DNA"/>
</dbReference>
<dbReference type="STRING" id="857342.A0A2T3ASE2"/>
<sequence>MPTTRSKSSPKPATKAGTKRASDSATSAPSKRGRPSKKEKKEQQEIKESTKDNKDNVKVPDQTDKKPEKKGDQVDADKDREQKPIKEEEAKEKNGEKTADTEEAKEAVKEEQEQKPGNLKRSESVVKDEEREAEIPSNILEKGIIYFFFRPRVGVEDPHSISDVARGFIVLRPLPLGAKLGEGTLEDLGNARLLALPKKVLPKSHRDRFWAFVEKASSSIKDLREQFASSEHETKTAGTRHVPAATPVAEGVYAITSTPRASHLAYQTTYPELGEVQKEFGIHEQGSYIISVKNPKFPSPVSLGKTAEYPEDLKEKFRDLRWIPLQPEFLDYVNTQLLLIGEGLGTLGKAIEEEGKDLKEEGRETPEEEIEKLEDEDHIRVAHLKQDDPVFADLGLSSNEYQKMQTTW</sequence>
<protein>
    <submittedName>
        <fullName evidence="2">Uncharacterized protein</fullName>
    </submittedName>
</protein>
<accession>A0A2T3ASE2</accession>
<name>A0A2T3ASE2_AMORE</name>
<evidence type="ECO:0000256" key="1">
    <source>
        <dbReference type="SAM" id="MobiDB-lite"/>
    </source>
</evidence>
<gene>
    <name evidence="2" type="ORF">M430DRAFT_53802</name>
</gene>
<keyword evidence="3" id="KW-1185">Reference proteome</keyword>
<evidence type="ECO:0000313" key="2">
    <source>
        <dbReference type="EMBL" id="PSS09277.1"/>
    </source>
</evidence>